<protein>
    <recommendedName>
        <fullName evidence="1">DUF6879 domain-containing protein</fullName>
    </recommendedName>
</protein>
<sequence>MRDLLGASHGEKLELDAYREDFRRRDFAVDGWDSWKLERRQHFREPGDPSWEAFARGDWPEALRLIEAQRAGLLDLSRLAARHRCRLLRVRIVEPPLTPYLQWELHLLRVRAECGELIRVIGPEHVAAYEDTGPVPELITLNDDTVYEIRYDTEGVLEGAVRYVDTATRNRVAARIENLYALGEDIGTFFGRDVAHLAPPRR</sequence>
<proteinExistence type="predicted"/>
<dbReference type="GeneID" id="95513762"/>
<organism evidence="2 3">
    <name type="scientific">Streptomyces misionensis</name>
    <dbReference type="NCBI Taxonomy" id="67331"/>
    <lineage>
        <taxon>Bacteria</taxon>
        <taxon>Bacillati</taxon>
        <taxon>Actinomycetota</taxon>
        <taxon>Actinomycetes</taxon>
        <taxon>Kitasatosporales</taxon>
        <taxon>Streptomycetaceae</taxon>
        <taxon>Streptomyces</taxon>
    </lineage>
</organism>
<gene>
    <name evidence="2" type="ORF">SAMN04490357_4665</name>
</gene>
<dbReference type="Pfam" id="PF21806">
    <property type="entry name" value="DUF6879"/>
    <property type="match status" value="1"/>
</dbReference>
<evidence type="ECO:0000313" key="2">
    <source>
        <dbReference type="EMBL" id="SED38513.1"/>
    </source>
</evidence>
<dbReference type="RefSeq" id="WP_074993007.1">
    <property type="nucleotide sequence ID" value="NZ_FNTD01000004.1"/>
</dbReference>
<dbReference type="InterPro" id="IPR049244">
    <property type="entry name" value="DUF6879"/>
</dbReference>
<evidence type="ECO:0000313" key="3">
    <source>
        <dbReference type="Proteomes" id="UP000182375"/>
    </source>
</evidence>
<accession>A0A1H5A7Z7</accession>
<name>A0A1H5A7Z7_9ACTN</name>
<evidence type="ECO:0000259" key="1">
    <source>
        <dbReference type="Pfam" id="PF21806"/>
    </source>
</evidence>
<dbReference type="AlphaFoldDB" id="A0A1H5A7Z7"/>
<dbReference type="Proteomes" id="UP000182375">
    <property type="component" value="Unassembled WGS sequence"/>
</dbReference>
<dbReference type="STRING" id="67331.SAMN04490357_4665"/>
<reference evidence="2 3" key="1">
    <citation type="submission" date="2016-10" db="EMBL/GenBank/DDBJ databases">
        <authorList>
            <person name="de Groot N.N."/>
        </authorList>
    </citation>
    <scope>NUCLEOTIDE SEQUENCE [LARGE SCALE GENOMIC DNA]</scope>
    <source>
        <strain evidence="2 3">DSM 40306</strain>
    </source>
</reference>
<feature type="domain" description="DUF6879" evidence="1">
    <location>
        <begin position="34"/>
        <end position="190"/>
    </location>
</feature>
<dbReference type="EMBL" id="FNTD01000004">
    <property type="protein sequence ID" value="SED38513.1"/>
    <property type="molecule type" value="Genomic_DNA"/>
</dbReference>